<evidence type="ECO:0000313" key="6">
    <source>
        <dbReference type="EMBL" id="QQR28647.1"/>
    </source>
</evidence>
<dbReference type="Proteomes" id="UP000196710">
    <property type="component" value="Chromosome"/>
</dbReference>
<keyword evidence="7" id="KW-1185">Reference proteome</keyword>
<evidence type="ECO:0000259" key="3">
    <source>
        <dbReference type="Pfam" id="PF13359"/>
    </source>
</evidence>
<evidence type="ECO:0000256" key="2">
    <source>
        <dbReference type="ARBA" id="ARBA00022723"/>
    </source>
</evidence>
<evidence type="ECO:0000256" key="1">
    <source>
        <dbReference type="ARBA" id="ARBA00001968"/>
    </source>
</evidence>
<evidence type="ECO:0000313" key="7">
    <source>
        <dbReference type="Proteomes" id="UP000196710"/>
    </source>
</evidence>
<dbReference type="KEGG" id="amur:ADH66_00990"/>
<accession>A0A1Z2XLP0</accession>
<evidence type="ECO:0000313" key="5">
    <source>
        <dbReference type="EMBL" id="ASB39359.1"/>
    </source>
</evidence>
<gene>
    <name evidence="5" type="ORF">ADH66_00990</name>
    <name evidence="6" type="ORF">I5Q82_10980</name>
</gene>
<dbReference type="RefSeq" id="WP_084384322.1">
    <property type="nucleotide sequence ID" value="NZ_CP021422.1"/>
</dbReference>
<keyword evidence="2" id="KW-0479">Metal-binding</keyword>
<dbReference type="InterPro" id="IPR027805">
    <property type="entry name" value="Transposase_HTH_dom"/>
</dbReference>
<proteinExistence type="predicted"/>
<sequence length="164" mass="19605">MKYEKLAEYSNTRFRRITGVKRATFDKLVEILRKGYAEKPRRRGRTPKLSIEDLLLATLEYLREHRTYTYAHITASYGIAESNIYRGSKCANSLLPKKRSKNPPLSKQERKDNRKISKKRIFIEHAICFVKRFRILSERYRNRRHRFALRFSLIAGICNFDRFA</sequence>
<comment type="cofactor">
    <cofactor evidence="1">
        <name>a divalent metal cation</name>
        <dbReference type="ChEBI" id="CHEBI:60240"/>
    </cofactor>
</comment>
<dbReference type="Pfam" id="PF13359">
    <property type="entry name" value="DDE_Tnp_4"/>
    <property type="match status" value="1"/>
</dbReference>
<feature type="domain" description="Transposase Helix-turn-helix" evidence="4">
    <location>
        <begin position="48"/>
        <end position="86"/>
    </location>
</feature>
<reference evidence="7" key="2">
    <citation type="submission" date="2017-05" db="EMBL/GenBank/DDBJ databases">
        <title>Improved OligoMM genomes.</title>
        <authorList>
            <person name="Garzetti D."/>
        </authorList>
    </citation>
    <scope>NUCLEOTIDE SEQUENCE [LARGE SCALE GENOMIC DNA]</scope>
    <source>
        <strain evidence="7">KB18</strain>
    </source>
</reference>
<evidence type="ECO:0000313" key="8">
    <source>
        <dbReference type="Proteomes" id="UP000596035"/>
    </source>
</evidence>
<protein>
    <submittedName>
        <fullName evidence="6">Transposase</fullName>
    </submittedName>
</protein>
<dbReference type="EMBL" id="CP065321">
    <property type="protein sequence ID" value="QQR28647.1"/>
    <property type="molecule type" value="Genomic_DNA"/>
</dbReference>
<dbReference type="GO" id="GO:0046872">
    <property type="term" value="F:metal ion binding"/>
    <property type="evidence" value="ECO:0007669"/>
    <property type="project" value="UniProtKB-KW"/>
</dbReference>
<dbReference type="Pfam" id="PF13613">
    <property type="entry name" value="HTH_Tnp_4"/>
    <property type="match status" value="1"/>
</dbReference>
<name>A0A1Z2XLP0_9FIRM</name>
<feature type="domain" description="DDE Tnp4" evidence="3">
    <location>
        <begin position="93"/>
        <end position="148"/>
    </location>
</feature>
<reference evidence="6 8" key="3">
    <citation type="submission" date="2020-11" db="EMBL/GenBank/DDBJ databases">
        <title>Closed and high quality bacterial genomes of the OMM12 community.</title>
        <authorList>
            <person name="Marbouty M."/>
            <person name="Lamy-Besnier Q."/>
            <person name="Debarbieux L."/>
            <person name="Koszul R."/>
        </authorList>
    </citation>
    <scope>NUCLEOTIDE SEQUENCE [LARGE SCALE GENOMIC DNA]</scope>
    <source>
        <strain evidence="6 8">KB18</strain>
    </source>
</reference>
<dbReference type="Proteomes" id="UP000596035">
    <property type="component" value="Chromosome"/>
</dbReference>
<reference evidence="5" key="1">
    <citation type="journal article" date="2017" name="Genome Announc.">
        <title>High-Quality Whole-Genome Sequences of the Oligo-Mouse-Microbiota Bacterial Community.</title>
        <authorList>
            <person name="Garzetti D."/>
            <person name="Brugiroux S."/>
            <person name="Bunk B."/>
            <person name="Pukall R."/>
            <person name="McCoy K.D."/>
            <person name="Macpherson A.J."/>
            <person name="Stecher B."/>
        </authorList>
    </citation>
    <scope>NUCLEOTIDE SEQUENCE</scope>
    <source>
        <strain evidence="5">KB18</strain>
    </source>
</reference>
<organism evidence="6 8">
    <name type="scientific">Acutalibacter muris</name>
    <dbReference type="NCBI Taxonomy" id="1796620"/>
    <lineage>
        <taxon>Bacteria</taxon>
        <taxon>Bacillati</taxon>
        <taxon>Bacillota</taxon>
        <taxon>Clostridia</taxon>
        <taxon>Eubacteriales</taxon>
        <taxon>Acutalibacteraceae</taxon>
        <taxon>Acutalibacter</taxon>
    </lineage>
</organism>
<evidence type="ECO:0000259" key="4">
    <source>
        <dbReference type="Pfam" id="PF13613"/>
    </source>
</evidence>
<dbReference type="InterPro" id="IPR027806">
    <property type="entry name" value="HARBI1_dom"/>
</dbReference>
<dbReference type="EMBL" id="CP021422">
    <property type="protein sequence ID" value="ASB39359.1"/>
    <property type="molecule type" value="Genomic_DNA"/>
</dbReference>
<dbReference type="AlphaFoldDB" id="A0A1Z2XLP0"/>